<reference evidence="1 2" key="1">
    <citation type="journal article" date="2007" name="Proc. Natl. Acad. Sci. U.S.A.">
        <title>The tiny eukaryote Ostreococcus provides genomic insights into the paradox of plankton speciation.</title>
        <authorList>
            <person name="Palenik B."/>
            <person name="Grimwood J."/>
            <person name="Aerts A."/>
            <person name="Rouze P."/>
            <person name="Salamov A."/>
            <person name="Putnam N."/>
            <person name="Dupont C."/>
            <person name="Jorgensen R."/>
            <person name="Derelle E."/>
            <person name="Rombauts S."/>
            <person name="Zhou K."/>
            <person name="Otillar R."/>
            <person name="Merchant S.S."/>
            <person name="Podell S."/>
            <person name="Gaasterland T."/>
            <person name="Napoli C."/>
            <person name="Gendler K."/>
            <person name="Manuell A."/>
            <person name="Tai V."/>
            <person name="Vallon O."/>
            <person name="Piganeau G."/>
            <person name="Jancek S."/>
            <person name="Heijde M."/>
            <person name="Jabbari K."/>
            <person name="Bowler C."/>
            <person name="Lohr M."/>
            <person name="Robbens S."/>
            <person name="Werner G."/>
            <person name="Dubchak I."/>
            <person name="Pazour G.J."/>
            <person name="Ren Q."/>
            <person name="Paulsen I."/>
            <person name="Delwiche C."/>
            <person name="Schmutz J."/>
            <person name="Rokhsar D."/>
            <person name="Van de Peer Y."/>
            <person name="Moreau H."/>
            <person name="Grigoriev I.V."/>
        </authorList>
    </citation>
    <scope>NUCLEOTIDE SEQUENCE [LARGE SCALE GENOMIC DNA]</scope>
    <source>
        <strain evidence="1 2">CCE9901</strain>
    </source>
</reference>
<sequence length="717" mass="80592">MSASKRPGARPRAHARLDDRTAFAYDLEAANYDDDASKYGKRRRSSRHGFANCNQFLNTLRALFAPTSRVNVARLCCAIAVTVLLAQVASKSSETASPTRVGTELDLGLLQVEPPKGRRGEALAPSATKRYAKSADDLRRTNGGYSSGAPRNRAKLIPRIVHQTFKSRGTLTEKDKAMMQTWRAQNPEWEIRFYDDEDCTRFVQEHFPDYYDAYAALVKKVERSDFFRYLVILKHGGVYADIDTECRKPLDDMIDAKDTLIVGWENEFESDAKAYSRHFVRRRQVLNWAFAGAPGHPALLAVAEHINAGAKRVFTKASNRNTLERTGPGAFTDTIMSHFEGLRTGGKTFWNVRVLPKVVLGTHPLGEEGVSQKHPDVVIAHRYSGGWKKKTGWNGKRRWYDHIAILWHSIMSDLPAYREKLAARDEHFQMPLVDPKREYPVTALWEPAFDLMTPLVGTMEENDASSKSEHRSAEGYWLTLYGRPKVVTHSPLRAGQNPAEILFAGLERHAGKHIPERAVFIDIGAGLGYYSNAAASHGDDVYSYEWDETLLANFKTSVEYNNFGDHVKISADLGELKSGEAFRDMLLKTKKIDAMRIAGRGYEMDILDGFKMFVAAGDFPMALLLEMRPALIEASTKHSTEDIIAMFQYLWSNGYTDIGHVGPACDGRGVRKIKTKGLKSQFENTAWCRIDIASVKGVLSAMSEDEFETIIMFSDRH</sequence>
<dbReference type="Pfam" id="PF04488">
    <property type="entry name" value="Gly_transf_sug"/>
    <property type="match status" value="1"/>
</dbReference>
<dbReference type="eggNOG" id="ENOG502QW2I">
    <property type="taxonomic scope" value="Eukaryota"/>
</dbReference>
<dbReference type="GO" id="GO:0006487">
    <property type="term" value="P:protein N-linked glycosylation"/>
    <property type="evidence" value="ECO:0007669"/>
    <property type="project" value="TreeGrafter"/>
</dbReference>
<dbReference type="PANTHER" id="PTHR31834">
    <property type="entry name" value="INITIATION-SPECIFIC ALPHA-1,6-MANNOSYLTRANSFERASE"/>
    <property type="match status" value="1"/>
</dbReference>
<dbReference type="InterPro" id="IPR029044">
    <property type="entry name" value="Nucleotide-diphossugar_trans"/>
</dbReference>
<dbReference type="Gene3D" id="3.90.550.20">
    <property type="match status" value="1"/>
</dbReference>
<dbReference type="Proteomes" id="UP000001568">
    <property type="component" value="Chromosome 10"/>
</dbReference>
<keyword evidence="2" id="KW-1185">Reference proteome</keyword>
<dbReference type="GO" id="GO:0000136">
    <property type="term" value="C:mannan polymerase complex"/>
    <property type="evidence" value="ECO:0007669"/>
    <property type="project" value="TreeGrafter"/>
</dbReference>
<evidence type="ECO:0000313" key="2">
    <source>
        <dbReference type="Proteomes" id="UP000001568"/>
    </source>
</evidence>
<dbReference type="GO" id="GO:0000009">
    <property type="term" value="F:alpha-1,6-mannosyltransferase activity"/>
    <property type="evidence" value="ECO:0007669"/>
    <property type="project" value="InterPro"/>
</dbReference>
<gene>
    <name evidence="1" type="ORF">OSTLU_26056</name>
</gene>
<dbReference type="InterPro" id="IPR039367">
    <property type="entry name" value="Och1-like"/>
</dbReference>
<dbReference type="GeneID" id="5004250"/>
<dbReference type="Gramene" id="ABO98211">
    <property type="protein sequence ID" value="ABO98211"/>
    <property type="gene ID" value="OSTLU_26056"/>
</dbReference>
<dbReference type="RefSeq" id="XP_001419918.1">
    <property type="nucleotide sequence ID" value="XM_001419881.1"/>
</dbReference>
<dbReference type="OrthoDB" id="411251at2759"/>
<dbReference type="AlphaFoldDB" id="A4S3H4"/>
<dbReference type="SUPFAM" id="SSF53448">
    <property type="entry name" value="Nucleotide-diphospho-sugar transferases"/>
    <property type="match status" value="1"/>
</dbReference>
<proteinExistence type="predicted"/>
<name>A4S3H4_OSTLU</name>
<dbReference type="STRING" id="436017.A4S3H4"/>
<dbReference type="EMBL" id="CP000590">
    <property type="protein sequence ID" value="ABO98211.1"/>
    <property type="molecule type" value="Genomic_DNA"/>
</dbReference>
<evidence type="ECO:0000313" key="1">
    <source>
        <dbReference type="EMBL" id="ABO98211.1"/>
    </source>
</evidence>
<dbReference type="Gene3D" id="3.40.50.150">
    <property type="entry name" value="Vaccinia Virus protein VP39"/>
    <property type="match status" value="1"/>
</dbReference>
<dbReference type="HOGENOM" id="CLU_023604_0_0_1"/>
<dbReference type="CAZy" id="GT32">
    <property type="family name" value="Glycosyltransferase Family 32"/>
</dbReference>
<dbReference type="InterPro" id="IPR029063">
    <property type="entry name" value="SAM-dependent_MTases_sf"/>
</dbReference>
<dbReference type="InterPro" id="IPR007577">
    <property type="entry name" value="GlycoTrfase_DXD_sugar-bd_CS"/>
</dbReference>
<protein>
    <recommendedName>
        <fullName evidence="3">Glycosyltransferase family 32 protein</fullName>
    </recommendedName>
</protein>
<dbReference type="OMA" id="GHVGPAC"/>
<evidence type="ECO:0008006" key="3">
    <source>
        <dbReference type="Google" id="ProtNLM"/>
    </source>
</evidence>
<dbReference type="KEGG" id="olu:OSTLU_26056"/>
<dbReference type="SUPFAM" id="SSF53335">
    <property type="entry name" value="S-adenosyl-L-methionine-dependent methyltransferases"/>
    <property type="match status" value="1"/>
</dbReference>
<dbReference type="PANTHER" id="PTHR31834:SF1">
    <property type="entry name" value="INITIATION-SPECIFIC ALPHA-1,6-MANNOSYLTRANSFERASE"/>
    <property type="match status" value="1"/>
</dbReference>
<organism evidence="1 2">
    <name type="scientific">Ostreococcus lucimarinus (strain CCE9901)</name>
    <dbReference type="NCBI Taxonomy" id="436017"/>
    <lineage>
        <taxon>Eukaryota</taxon>
        <taxon>Viridiplantae</taxon>
        <taxon>Chlorophyta</taxon>
        <taxon>Mamiellophyceae</taxon>
        <taxon>Mamiellales</taxon>
        <taxon>Bathycoccaceae</taxon>
        <taxon>Ostreococcus</taxon>
    </lineage>
</organism>
<accession>A4S3H4</accession>